<dbReference type="GO" id="GO:0003700">
    <property type="term" value="F:DNA-binding transcription factor activity"/>
    <property type="evidence" value="ECO:0007669"/>
    <property type="project" value="InterPro"/>
</dbReference>
<dbReference type="InterPro" id="IPR009061">
    <property type="entry name" value="DNA-bd_dom_put_sf"/>
</dbReference>
<evidence type="ECO:0000256" key="1">
    <source>
        <dbReference type="ARBA" id="ARBA00023125"/>
    </source>
</evidence>
<evidence type="ECO:0000313" key="4">
    <source>
        <dbReference type="EMBL" id="MSD17030.1"/>
    </source>
</evidence>
<evidence type="ECO:0000259" key="2">
    <source>
        <dbReference type="PROSITE" id="PS50937"/>
    </source>
</evidence>
<dbReference type="EMBL" id="WKRA01000027">
    <property type="protein sequence ID" value="MSD17030.1"/>
    <property type="molecule type" value="Genomic_DNA"/>
</dbReference>
<dbReference type="SUPFAM" id="SSF55136">
    <property type="entry name" value="Probable bacterial effector-binding domain"/>
    <property type="match status" value="1"/>
</dbReference>
<dbReference type="RefSeq" id="WP_021738459.1">
    <property type="nucleotide sequence ID" value="NZ_CABKSU010000033.1"/>
</dbReference>
<reference evidence="4 6" key="2">
    <citation type="journal article" date="2019" name="Nat. Med.">
        <title>A library of human gut bacterial isolates paired with longitudinal multiomics data enables mechanistic microbiome research.</title>
        <authorList>
            <person name="Poyet M."/>
            <person name="Groussin M."/>
            <person name="Gibbons S.M."/>
            <person name="Avila-Pacheco J."/>
            <person name="Jiang X."/>
            <person name="Kearney S.M."/>
            <person name="Perrotta A.R."/>
            <person name="Berdy B."/>
            <person name="Zhao S."/>
            <person name="Lieberman T.D."/>
            <person name="Swanson P.K."/>
            <person name="Smith M."/>
            <person name="Roesemann S."/>
            <person name="Alexander J.E."/>
            <person name="Rich S.A."/>
            <person name="Livny J."/>
            <person name="Vlamakis H."/>
            <person name="Clish C."/>
            <person name="Bullock K."/>
            <person name="Deik A."/>
            <person name="Scott J."/>
            <person name="Pierce K.A."/>
            <person name="Xavier R.J."/>
            <person name="Alm E.J."/>
        </authorList>
    </citation>
    <scope>NUCLEOTIDE SEQUENCE [LARGE SCALE GENOMIC DNA]</scope>
    <source>
        <strain evidence="4 6">BIOML-A3</strain>
    </source>
</reference>
<keyword evidence="1" id="KW-0238">DNA-binding</keyword>
<dbReference type="PANTHER" id="PTHR30204">
    <property type="entry name" value="REDOX-CYCLING DRUG-SENSING TRANSCRIPTIONAL ACTIVATOR SOXR"/>
    <property type="match status" value="1"/>
</dbReference>
<accession>A0A173V6W4</accession>
<evidence type="ECO:0000313" key="5">
    <source>
        <dbReference type="Proteomes" id="UP000095492"/>
    </source>
</evidence>
<protein>
    <submittedName>
        <fullName evidence="3">HTH-type transcriptional activator tipA</fullName>
    </submittedName>
    <submittedName>
        <fullName evidence="4">MerR family transcriptional regulator</fullName>
    </submittedName>
</protein>
<organism evidence="3 5">
    <name type="scientific">Eubacterium ramulus</name>
    <dbReference type="NCBI Taxonomy" id="39490"/>
    <lineage>
        <taxon>Bacteria</taxon>
        <taxon>Bacillati</taxon>
        <taxon>Bacillota</taxon>
        <taxon>Clostridia</taxon>
        <taxon>Eubacteriales</taxon>
        <taxon>Eubacteriaceae</taxon>
        <taxon>Eubacterium</taxon>
    </lineage>
</organism>
<dbReference type="OrthoDB" id="9773308at2"/>
<gene>
    <name evidence="3" type="primary">tipA_1</name>
    <name evidence="3" type="ORF">ERS852448_02610</name>
    <name evidence="4" type="ORF">GKE72_13370</name>
</gene>
<dbReference type="PROSITE" id="PS50937">
    <property type="entry name" value="HTH_MERR_2"/>
    <property type="match status" value="1"/>
</dbReference>
<dbReference type="STRING" id="39490.ERS852448_02610"/>
<dbReference type="GO" id="GO:0003677">
    <property type="term" value="F:DNA binding"/>
    <property type="evidence" value="ECO:0007669"/>
    <property type="project" value="UniProtKB-KW"/>
</dbReference>
<dbReference type="Proteomes" id="UP000431304">
    <property type="component" value="Unassembled WGS sequence"/>
</dbReference>
<dbReference type="EMBL" id="CYYA01000023">
    <property type="protein sequence ID" value="CUN23079.1"/>
    <property type="molecule type" value="Genomic_DNA"/>
</dbReference>
<dbReference type="SUPFAM" id="SSF46955">
    <property type="entry name" value="Putative DNA-binding domain"/>
    <property type="match status" value="1"/>
</dbReference>
<dbReference type="InterPro" id="IPR011256">
    <property type="entry name" value="Reg_factor_effector_dom_sf"/>
</dbReference>
<reference evidence="3 5" key="1">
    <citation type="submission" date="2015-09" db="EMBL/GenBank/DDBJ databases">
        <authorList>
            <consortium name="Pathogen Informatics"/>
        </authorList>
    </citation>
    <scope>NUCLEOTIDE SEQUENCE [LARGE SCALE GENOMIC DNA]</scope>
    <source>
        <strain evidence="3 5">2789STDY5608891</strain>
    </source>
</reference>
<sequence length="271" mass="32168">MERKDYLTTGELTQLMGITKHTLFHYDDIGLFQPKYINEKGYRFYSIDQIDILNTILVLRDLDMPLKEIQTYVSQRTPELFQQIFLEHEAQIAKQIKKLQSMKKWMQQQRNKIQIAEQTDFSKIEITTYPDCYYLYREAEPNSNQSFSKNLNKLISLLQKTNPYLDYDIAYFQYGKNVEHGIYDAYDNVALLMGQKPAIKNCQILPAGKYLTAYHVGHWNTIGETYERMLNYKKQHQLKTSDLYIEYDVVNNFITKNENEFVAKVEVEIIE</sequence>
<evidence type="ECO:0000313" key="3">
    <source>
        <dbReference type="EMBL" id="CUN23079.1"/>
    </source>
</evidence>
<name>A0A173V6W4_EUBRA</name>
<feature type="domain" description="HTH merR-type" evidence="2">
    <location>
        <begin position="6"/>
        <end position="75"/>
    </location>
</feature>
<dbReference type="InterPro" id="IPR047057">
    <property type="entry name" value="MerR_fam"/>
</dbReference>
<dbReference type="AlphaFoldDB" id="A0A173V6W4"/>
<dbReference type="SMART" id="SM00422">
    <property type="entry name" value="HTH_MERR"/>
    <property type="match status" value="1"/>
</dbReference>
<evidence type="ECO:0000313" key="6">
    <source>
        <dbReference type="Proteomes" id="UP000431304"/>
    </source>
</evidence>
<dbReference type="InterPro" id="IPR000551">
    <property type="entry name" value="MerR-type_HTH_dom"/>
</dbReference>
<proteinExistence type="predicted"/>
<dbReference type="Gene3D" id="3.20.80.10">
    <property type="entry name" value="Regulatory factor, effector binding domain"/>
    <property type="match status" value="1"/>
</dbReference>
<dbReference type="GeneID" id="42785968"/>
<dbReference type="Pfam" id="PF06445">
    <property type="entry name" value="GyrI-like"/>
    <property type="match status" value="1"/>
</dbReference>
<dbReference type="InterPro" id="IPR029442">
    <property type="entry name" value="GyrI-like"/>
</dbReference>
<dbReference type="Gene3D" id="1.10.1660.10">
    <property type="match status" value="1"/>
</dbReference>
<dbReference type="Proteomes" id="UP000095492">
    <property type="component" value="Unassembled WGS sequence"/>
</dbReference>
<dbReference type="Pfam" id="PF13411">
    <property type="entry name" value="MerR_1"/>
    <property type="match status" value="1"/>
</dbReference>
<dbReference type="PANTHER" id="PTHR30204:SF85">
    <property type="entry name" value="MULTIDRUG-EFFLUX TRANSPORTER 2 REGULATOR"/>
    <property type="match status" value="1"/>
</dbReference>